<dbReference type="SUPFAM" id="SSF51735">
    <property type="entry name" value="NAD(P)-binding Rossmann-fold domains"/>
    <property type="match status" value="1"/>
</dbReference>
<dbReference type="Pfam" id="PF05222">
    <property type="entry name" value="AlaDh_PNT_N"/>
    <property type="match status" value="1"/>
</dbReference>
<feature type="domain" description="Alanine dehydrogenase/pyridine nucleotide transhydrogenase NAD(H)-binding" evidence="5">
    <location>
        <begin position="176"/>
        <end position="322"/>
    </location>
</feature>
<dbReference type="SMART" id="SM01003">
    <property type="entry name" value="AlaDh_PNT_N"/>
    <property type="match status" value="1"/>
</dbReference>
<feature type="domain" description="Alanine dehydrogenase/pyridine nucleotide transhydrogenase N-terminal" evidence="6">
    <location>
        <begin position="31"/>
        <end position="164"/>
    </location>
</feature>
<evidence type="ECO:0000256" key="1">
    <source>
        <dbReference type="ARBA" id="ARBA00005689"/>
    </source>
</evidence>
<evidence type="ECO:0000313" key="8">
    <source>
        <dbReference type="Proteomes" id="UP000182761"/>
    </source>
</evidence>
<dbReference type="InterPro" id="IPR007886">
    <property type="entry name" value="AlaDH/PNT_N"/>
</dbReference>
<dbReference type="SMART" id="SM01002">
    <property type="entry name" value="AlaDh_PNT_C"/>
    <property type="match status" value="1"/>
</dbReference>
<dbReference type="EC" id="1.4.1.1" evidence="2"/>
<dbReference type="Gene3D" id="3.40.50.720">
    <property type="entry name" value="NAD(P)-binding Rossmann-like Domain"/>
    <property type="match status" value="2"/>
</dbReference>
<proteinExistence type="inferred from homology"/>
<dbReference type="InterPro" id="IPR007698">
    <property type="entry name" value="AlaDH/PNT_NAD(H)-bd"/>
</dbReference>
<dbReference type="STRING" id="1586267.GCA_001418685_00898"/>
<sequence>MGIYTPFSEEELIPLEERIEVIKKGGKSSIGIPKEDHLIESRIPLTPDAVSVLTSNGIEIIMESGAGLGAHYPDTLYSEAGAKISYDPKEVLSQPIILKVEPLHLNQIKQLLPYSYVISAIQIKTQCKEYFEELSKKKITALGFEYIRDSHNELSIVRLIGEIAGVSSILIAADLLSSSHGGNGLLLGGVTGVRPSNVVIIGAGNVGESAARSALGLGATVKVFDNSLTRLRRFQELLGRRLYTSTIDPKELSKALIRCDVAIGCLKGELRAPIIVPENIVKRMKPGSVIIDISIDNGGVFETSEINAKNEAFIKHEVLHYCVTNITSKFARTASKALSNFFLSYFLNLNNQGGFEAMFRKNRGICQGIYMYKGRITNRQIASWYNLTYQDIHLLII</sequence>
<keyword evidence="4" id="KW-0520">NAD</keyword>
<gene>
    <name evidence="7" type="ORF">Ga0061079_10513</name>
</gene>
<dbReference type="InterPro" id="IPR008143">
    <property type="entry name" value="Ala_DH/PNT_CS2"/>
</dbReference>
<dbReference type="GO" id="GO:0005886">
    <property type="term" value="C:plasma membrane"/>
    <property type="evidence" value="ECO:0007669"/>
    <property type="project" value="TreeGrafter"/>
</dbReference>
<name>A0A0X3ALK6_9FLAO</name>
<protein>
    <recommendedName>
        <fullName evidence="2">alanine dehydrogenase</fullName>
        <ecNumber evidence="2">1.4.1.1</ecNumber>
    </recommendedName>
</protein>
<comment type="similarity">
    <text evidence="1">Belongs to the AlaDH/PNT family.</text>
</comment>
<accession>A0A0X3ALK6</accession>
<evidence type="ECO:0000256" key="3">
    <source>
        <dbReference type="ARBA" id="ARBA00023002"/>
    </source>
</evidence>
<dbReference type="InterPro" id="IPR008141">
    <property type="entry name" value="Ala_DH"/>
</dbReference>
<reference evidence="7 8" key="1">
    <citation type="submission" date="2016-01" db="EMBL/GenBank/DDBJ databases">
        <authorList>
            <person name="McClelland M."/>
            <person name="Jain A."/>
            <person name="Saraogi P."/>
            <person name="Mendelson R."/>
            <person name="Westerman R."/>
            <person name="SanMiguel P."/>
            <person name="Csonka L."/>
        </authorList>
    </citation>
    <scope>NUCLEOTIDE SEQUENCE [LARGE SCALE GENOMIC DNA]</scope>
    <source>
        <strain evidence="7 8">R-53146</strain>
    </source>
</reference>
<evidence type="ECO:0000313" key="7">
    <source>
        <dbReference type="EMBL" id="CVK16059.1"/>
    </source>
</evidence>
<dbReference type="InterPro" id="IPR036291">
    <property type="entry name" value="NAD(P)-bd_dom_sf"/>
</dbReference>
<evidence type="ECO:0000259" key="5">
    <source>
        <dbReference type="SMART" id="SM01002"/>
    </source>
</evidence>
<dbReference type="PANTHER" id="PTHR42795:SF1">
    <property type="entry name" value="ALANINE DEHYDROGENASE"/>
    <property type="match status" value="1"/>
</dbReference>
<evidence type="ECO:0000256" key="2">
    <source>
        <dbReference type="ARBA" id="ARBA00012897"/>
    </source>
</evidence>
<dbReference type="SUPFAM" id="SSF52283">
    <property type="entry name" value="Formate/glycerate dehydrogenase catalytic domain-like"/>
    <property type="match status" value="1"/>
</dbReference>
<dbReference type="AlphaFoldDB" id="A0A0X3ALK6"/>
<dbReference type="PANTHER" id="PTHR42795">
    <property type="entry name" value="ALANINE DEHYDROGENASE"/>
    <property type="match status" value="1"/>
</dbReference>
<dbReference type="OrthoDB" id="9804592at2"/>
<keyword evidence="8" id="KW-1185">Reference proteome</keyword>
<evidence type="ECO:0000259" key="6">
    <source>
        <dbReference type="SMART" id="SM01003"/>
    </source>
</evidence>
<dbReference type="EMBL" id="FCOR01000005">
    <property type="protein sequence ID" value="CVK16059.1"/>
    <property type="molecule type" value="Genomic_DNA"/>
</dbReference>
<dbReference type="GO" id="GO:0000286">
    <property type="term" value="F:alanine dehydrogenase activity"/>
    <property type="evidence" value="ECO:0007669"/>
    <property type="project" value="UniProtKB-EC"/>
</dbReference>
<dbReference type="GO" id="GO:0042853">
    <property type="term" value="P:L-alanine catabolic process"/>
    <property type="evidence" value="ECO:0007669"/>
    <property type="project" value="InterPro"/>
</dbReference>
<evidence type="ECO:0000256" key="4">
    <source>
        <dbReference type="ARBA" id="ARBA00023027"/>
    </source>
</evidence>
<dbReference type="CDD" id="cd05305">
    <property type="entry name" value="L-AlaDH"/>
    <property type="match status" value="1"/>
</dbReference>
<dbReference type="Pfam" id="PF01262">
    <property type="entry name" value="AlaDh_PNT_C"/>
    <property type="match status" value="1"/>
</dbReference>
<dbReference type="Proteomes" id="UP000182761">
    <property type="component" value="Unassembled WGS sequence"/>
</dbReference>
<dbReference type="RefSeq" id="WP_055425274.1">
    <property type="nucleotide sequence ID" value="NZ_FCOR01000005.1"/>
</dbReference>
<organism evidence="7 8">
    <name type="scientific">Apibacter mensalis</name>
    <dbReference type="NCBI Taxonomy" id="1586267"/>
    <lineage>
        <taxon>Bacteria</taxon>
        <taxon>Pseudomonadati</taxon>
        <taxon>Bacteroidota</taxon>
        <taxon>Flavobacteriia</taxon>
        <taxon>Flavobacteriales</taxon>
        <taxon>Weeksellaceae</taxon>
        <taxon>Apibacter</taxon>
    </lineage>
</organism>
<dbReference type="PROSITE" id="PS00837">
    <property type="entry name" value="ALADH_PNT_2"/>
    <property type="match status" value="1"/>
</dbReference>
<keyword evidence="3" id="KW-0560">Oxidoreductase</keyword>